<evidence type="ECO:0000313" key="1">
    <source>
        <dbReference type="EMBL" id="RGM46011.1"/>
    </source>
</evidence>
<evidence type="ECO:0000313" key="4">
    <source>
        <dbReference type="Proteomes" id="UP000261003"/>
    </source>
</evidence>
<evidence type="ECO:0000313" key="3">
    <source>
        <dbReference type="EMBL" id="RHD79884.1"/>
    </source>
</evidence>
<dbReference type="EMBL" id="QSTG01000006">
    <property type="protein sequence ID" value="RGM46011.1"/>
    <property type="molecule type" value="Genomic_DNA"/>
</dbReference>
<dbReference type="Proteomes" id="UP000283429">
    <property type="component" value="Unassembled WGS sequence"/>
</dbReference>
<dbReference type="AlphaFoldDB" id="A0A3E4HHU9"/>
<dbReference type="Proteomes" id="UP000285469">
    <property type="component" value="Unassembled WGS sequence"/>
</dbReference>
<evidence type="ECO:0000313" key="6">
    <source>
        <dbReference type="Proteomes" id="UP000285469"/>
    </source>
</evidence>
<evidence type="ECO:0000313" key="2">
    <source>
        <dbReference type="EMBL" id="RGW50847.1"/>
    </source>
</evidence>
<organism evidence="3 5">
    <name type="scientific">Phocaeicola vulgatus</name>
    <name type="common">Bacteroides vulgatus</name>
    <dbReference type="NCBI Taxonomy" id="821"/>
    <lineage>
        <taxon>Bacteria</taxon>
        <taxon>Pseudomonadati</taxon>
        <taxon>Bacteroidota</taxon>
        <taxon>Bacteroidia</taxon>
        <taxon>Bacteroidales</taxon>
        <taxon>Bacteroidaceae</taxon>
        <taxon>Phocaeicola</taxon>
    </lineage>
</organism>
<name>A0A3E4HHU9_PHOVU</name>
<dbReference type="Proteomes" id="UP000261003">
    <property type="component" value="Unassembled WGS sequence"/>
</dbReference>
<proteinExistence type="predicted"/>
<reference evidence="4 5" key="1">
    <citation type="submission" date="2018-08" db="EMBL/GenBank/DDBJ databases">
        <title>A genome reference for cultivated species of the human gut microbiota.</title>
        <authorList>
            <person name="Zou Y."/>
            <person name="Xue W."/>
            <person name="Luo G."/>
        </authorList>
    </citation>
    <scope>NUCLEOTIDE SEQUENCE [LARGE SCALE GENOMIC DNA]</scope>
    <source>
        <strain evidence="2 6">AF12-25</strain>
        <strain evidence="3 5">AM30-40</strain>
        <strain evidence="1 4">OM08-13BH</strain>
    </source>
</reference>
<evidence type="ECO:0000313" key="5">
    <source>
        <dbReference type="Proteomes" id="UP000283429"/>
    </source>
</evidence>
<comment type="caution">
    <text evidence="3">The sequence shown here is derived from an EMBL/GenBank/DDBJ whole genome shotgun (WGS) entry which is preliminary data.</text>
</comment>
<protein>
    <submittedName>
        <fullName evidence="3">Uncharacterized protein</fullName>
    </submittedName>
</protein>
<gene>
    <name evidence="3" type="ORF">DW783_10695</name>
    <name evidence="2" type="ORF">DWV70_00385</name>
    <name evidence="1" type="ORF">DXC16_05570</name>
</gene>
<dbReference type="RefSeq" id="WP_117709820.1">
    <property type="nucleotide sequence ID" value="NZ_DAWDIY010000012.1"/>
</dbReference>
<sequence length="233" mass="27127">MKRLLLFFAMLISLTLPFERLGGSFLQAQGNDPVLAGMILAYTNKAEKELKQQEQMMLLESTGHLWIKEEVQGVTDLQKEFNTYLDNFHSIISYAAQIYGFYHEIDRLVKHLGTFNDQLQHQTGNALAVALSSNRNKIYRELIMNSVDIVNDIRQLCLSDTKMTEKERLEVLFSIRPKLKLMNQKLKRLTRAIKYTSLSDIWAEIDYNGRSEVDKPNIVQKCKERWKRNAKPK</sequence>
<dbReference type="EMBL" id="QSJM01000028">
    <property type="protein sequence ID" value="RHD79884.1"/>
    <property type="molecule type" value="Genomic_DNA"/>
</dbReference>
<accession>A0A3E4HHU9</accession>
<dbReference type="EMBL" id="QSAI01000001">
    <property type="protein sequence ID" value="RGW50847.1"/>
    <property type="molecule type" value="Genomic_DNA"/>
</dbReference>